<proteinExistence type="predicted"/>
<organism evidence="1 2">
    <name type="scientific">Magallana gigas</name>
    <name type="common">Pacific oyster</name>
    <name type="synonym">Crassostrea gigas</name>
    <dbReference type="NCBI Taxonomy" id="29159"/>
    <lineage>
        <taxon>Eukaryota</taxon>
        <taxon>Metazoa</taxon>
        <taxon>Spiralia</taxon>
        <taxon>Lophotrochozoa</taxon>
        <taxon>Mollusca</taxon>
        <taxon>Bivalvia</taxon>
        <taxon>Autobranchia</taxon>
        <taxon>Pteriomorphia</taxon>
        <taxon>Ostreida</taxon>
        <taxon>Ostreoidea</taxon>
        <taxon>Ostreidae</taxon>
        <taxon>Magallana</taxon>
    </lineage>
</organism>
<evidence type="ECO:0000313" key="1">
    <source>
        <dbReference type="EnsemblMetazoa" id="G33518.1:cds"/>
    </source>
</evidence>
<evidence type="ECO:0000313" key="2">
    <source>
        <dbReference type="Proteomes" id="UP000005408"/>
    </source>
</evidence>
<accession>A0A8W8MJS6</accession>
<keyword evidence="2" id="KW-1185">Reference proteome</keyword>
<dbReference type="AlphaFoldDB" id="A0A8W8MJS6"/>
<sequence length="106" mass="12349">MTFKKYVVVAIFSDFLQGDVHFSRVNAKVKELTDELHHLIERYRVCVECNVADVDLHFTRLPTYGAEIEDRTELARRLRQHLNVYTMDQVVAELAVPLIIALIHKL</sequence>
<reference evidence="1" key="1">
    <citation type="submission" date="2022-08" db="UniProtKB">
        <authorList>
            <consortium name="EnsemblMetazoa"/>
        </authorList>
    </citation>
    <scope>IDENTIFICATION</scope>
    <source>
        <strain evidence="1">05x7-T-G4-1.051#20</strain>
    </source>
</reference>
<dbReference type="EnsemblMetazoa" id="G33518.1">
    <property type="protein sequence ID" value="G33518.1:cds"/>
    <property type="gene ID" value="G33518"/>
</dbReference>
<protein>
    <submittedName>
        <fullName evidence="1">Uncharacterized protein</fullName>
    </submittedName>
</protein>
<name>A0A8W8MJS6_MAGGI</name>
<dbReference type="Proteomes" id="UP000005408">
    <property type="component" value="Unassembled WGS sequence"/>
</dbReference>